<proteinExistence type="predicted"/>
<sequence>MAVPFGFSAGDFMAAIHLVHKISTALRETDGASSQYNQTIGQLQGLEGLLRSVQSAYSADVDPQQLETLQLLGHQCYIPLNKFFSKIKTLEPSLGNLGTKSDFVFDRAKRAARKVKWGVQIKKEVSELTAAMGVSINAINMQLLLINFERQEKAGSPLETSLQPLDGLNSEMNSFQNHLGARLDSLATTTSVENIAQTLRDMRLEAVNDRNAQMDTIRKYMENHMGRFDTGLSQQVLESIKLLDSKVKEHLARSIISTTQNTAMPSPVFRPLIPADPRSSFQDNTAMQRVEHQLAAQTRLLQRLKKRDMNPQSADPLPGIKSNGMIQSAQHTIRQSIQTMLSFFGAGVNALLMKLCIALPVIQHILRTLRVLPLLISIPISDSILFEDALGRIVHLPYVHFRHHAVFMARLRCEFKNVPGEQKVLLEQFRIFRRKCFDEFLTKDNWDSAVRPGSKIAMSIQLDSYDDEGVACPRCENIRTDMNTKDLSQCTVCGLSWTLQKFNLLDMLSNANRVHEATSSTSLQRDTFEVAENVSSSSSTSSPNHLEAALPSRVNEGIESFKMVHIQSQNASAQPYQPRGFRDFTVDSALCEMIQQSIPPRQGSIYMFWREDSPQIVKIGASRRAVEELLRGWNRSCGKEYVYDQELYKGTKMVVPFAPQVERLIFTELKNYRIRIECSGCSKSRQEAAAKPIGKYSRMRNTATTGKVYHREWFCVSKRHALKVFQKWKAWIMLDPYMENVHGEWVLKRSFLANTSAICQPLTMED</sequence>
<comment type="caution">
    <text evidence="2">The sequence shown here is derived from an EMBL/GenBank/DDBJ whole genome shotgun (WGS) entry which is preliminary data.</text>
</comment>
<dbReference type="EMBL" id="PDXB01000017">
    <property type="protein sequence ID" value="RYN26279.1"/>
    <property type="molecule type" value="Genomic_DNA"/>
</dbReference>
<evidence type="ECO:0000313" key="3">
    <source>
        <dbReference type="Proteomes" id="UP000292340"/>
    </source>
</evidence>
<accession>A0AB37WEK0</accession>
<organism evidence="2 3">
    <name type="scientific">Alternaria tenuissima</name>
    <dbReference type="NCBI Taxonomy" id="119927"/>
    <lineage>
        <taxon>Eukaryota</taxon>
        <taxon>Fungi</taxon>
        <taxon>Dikarya</taxon>
        <taxon>Ascomycota</taxon>
        <taxon>Pezizomycotina</taxon>
        <taxon>Dothideomycetes</taxon>
        <taxon>Pleosporomycetidae</taxon>
        <taxon>Pleosporales</taxon>
        <taxon>Pleosporineae</taxon>
        <taxon>Pleosporaceae</taxon>
        <taxon>Alternaria</taxon>
        <taxon>Alternaria sect. Alternaria</taxon>
        <taxon>Alternaria alternata complex</taxon>
    </lineage>
</organism>
<feature type="domain" description="Bacteriophage T5 Orf172 DNA-binding" evidence="1">
    <location>
        <begin position="611"/>
        <end position="728"/>
    </location>
</feature>
<reference evidence="2" key="2">
    <citation type="journal article" date="2019" name="bioRxiv">
        <title>Genomics, evolutionary history and diagnostics of the Alternaria alternata species group including apple and Asian pear pathotypes.</title>
        <authorList>
            <person name="Armitage A.D."/>
            <person name="Cockerton H.M."/>
            <person name="Sreenivasaprasad S."/>
            <person name="Woodhall J.W."/>
            <person name="Lane C.R."/>
            <person name="Harrison R.J."/>
            <person name="Clarkson J.P."/>
        </authorList>
    </citation>
    <scope>NUCLEOTIDE SEQUENCE</scope>
    <source>
        <strain evidence="2">FERA 1164</strain>
    </source>
</reference>
<gene>
    <name evidence="2" type="ORF">AA0115_g7139</name>
</gene>
<dbReference type="Proteomes" id="UP000292340">
    <property type="component" value="Unassembled WGS sequence"/>
</dbReference>
<reference evidence="2" key="1">
    <citation type="submission" date="2017-10" db="EMBL/GenBank/DDBJ databases">
        <authorList>
            <person name="Armitage A.D."/>
            <person name="Barbara D.J."/>
            <person name="Woodhall J.W."/>
            <person name="Sreenivasaprasad S."/>
            <person name="Lane C.R."/>
            <person name="Clarkson J.P."/>
            <person name="Harrison R.J."/>
        </authorList>
    </citation>
    <scope>NUCLEOTIDE SEQUENCE</scope>
    <source>
        <strain evidence="2">FERA 1164</strain>
    </source>
</reference>
<dbReference type="SMART" id="SM00974">
    <property type="entry name" value="T5orf172"/>
    <property type="match status" value="1"/>
</dbReference>
<dbReference type="PANTHER" id="PTHR38886:SF1">
    <property type="entry name" value="NACHT-NTPASE AND P-LOOP NTPASES N-TERMINAL DOMAIN-CONTAINING PROTEIN"/>
    <property type="match status" value="1"/>
</dbReference>
<dbReference type="AlphaFoldDB" id="A0AB37WEK0"/>
<dbReference type="InterPro" id="IPR018306">
    <property type="entry name" value="Phage_T5_Orf172_DNA-bd"/>
</dbReference>
<protein>
    <recommendedName>
        <fullName evidence="1">Bacteriophage T5 Orf172 DNA-binding domain-containing protein</fullName>
    </recommendedName>
</protein>
<dbReference type="PANTHER" id="PTHR38886">
    <property type="entry name" value="SESA DOMAIN-CONTAINING PROTEIN"/>
    <property type="match status" value="1"/>
</dbReference>
<name>A0AB37WEK0_9PLEO</name>
<dbReference type="Pfam" id="PF10544">
    <property type="entry name" value="T5orf172"/>
    <property type="match status" value="1"/>
</dbReference>
<dbReference type="InterPro" id="IPR054464">
    <property type="entry name" value="ULD_fung"/>
</dbReference>
<evidence type="ECO:0000313" key="2">
    <source>
        <dbReference type="EMBL" id="RYN26279.1"/>
    </source>
</evidence>
<dbReference type="Pfam" id="PF22893">
    <property type="entry name" value="ULD_2"/>
    <property type="match status" value="1"/>
</dbReference>
<evidence type="ECO:0000259" key="1">
    <source>
        <dbReference type="SMART" id="SM00974"/>
    </source>
</evidence>